<name>A0A2U2PL38_9SPHI</name>
<dbReference type="EMBL" id="QEAS01000002">
    <property type="protein sequence ID" value="PWG82123.1"/>
    <property type="molecule type" value="Genomic_DNA"/>
</dbReference>
<evidence type="ECO:0000313" key="2">
    <source>
        <dbReference type="Proteomes" id="UP000245647"/>
    </source>
</evidence>
<proteinExistence type="predicted"/>
<accession>A0A2U2PL38</accession>
<dbReference type="OrthoDB" id="1439134at2"/>
<dbReference type="AlphaFoldDB" id="A0A2U2PL38"/>
<dbReference type="RefSeq" id="WP_109414400.1">
    <property type="nucleotide sequence ID" value="NZ_QEAS01000002.1"/>
</dbReference>
<keyword evidence="2" id="KW-1185">Reference proteome</keyword>
<protein>
    <submittedName>
        <fullName evidence="1">Uncharacterized protein</fullName>
    </submittedName>
</protein>
<reference evidence="1 2" key="1">
    <citation type="submission" date="2018-04" db="EMBL/GenBank/DDBJ databases">
        <title>Pedobacter chongqingensis sp. nov., isolated from a rottenly hemp rope.</title>
        <authorList>
            <person name="Cai Y."/>
        </authorList>
    </citation>
    <scope>NUCLEOTIDE SEQUENCE [LARGE SCALE GENOMIC DNA]</scope>
    <source>
        <strain evidence="1 2">FJ4-8</strain>
    </source>
</reference>
<sequence length="67" mass="7993">MKLLFSLLLFKPLCEKYECEFSCALFVYFGNGESTPWVHLNSRYNKLIKELDIEFDIDLYVFQVDSE</sequence>
<evidence type="ECO:0000313" key="1">
    <source>
        <dbReference type="EMBL" id="PWG82123.1"/>
    </source>
</evidence>
<dbReference type="Pfam" id="PF14106">
    <property type="entry name" value="DUF4279"/>
    <property type="match status" value="1"/>
</dbReference>
<dbReference type="Proteomes" id="UP000245647">
    <property type="component" value="Unassembled WGS sequence"/>
</dbReference>
<organism evidence="1 2">
    <name type="scientific">Pararcticibacter amylolyticus</name>
    <dbReference type="NCBI Taxonomy" id="2173175"/>
    <lineage>
        <taxon>Bacteria</taxon>
        <taxon>Pseudomonadati</taxon>
        <taxon>Bacteroidota</taxon>
        <taxon>Sphingobacteriia</taxon>
        <taxon>Sphingobacteriales</taxon>
        <taxon>Sphingobacteriaceae</taxon>
        <taxon>Pararcticibacter</taxon>
    </lineage>
</organism>
<comment type="caution">
    <text evidence="1">The sequence shown here is derived from an EMBL/GenBank/DDBJ whole genome shotgun (WGS) entry which is preliminary data.</text>
</comment>
<dbReference type="InterPro" id="IPR025459">
    <property type="entry name" value="DUF4279"/>
</dbReference>
<gene>
    <name evidence="1" type="ORF">DDR33_03655</name>
</gene>